<keyword evidence="2" id="KW-1185">Reference proteome</keyword>
<dbReference type="InterPro" id="IPR011466">
    <property type="entry name" value="DUF1572"/>
</dbReference>
<accession>A0A2D0N009</accession>
<proteinExistence type="predicted"/>
<evidence type="ECO:0000313" key="2">
    <source>
        <dbReference type="Proteomes" id="UP000223913"/>
    </source>
</evidence>
<evidence type="ECO:0008006" key="3">
    <source>
        <dbReference type="Google" id="ProtNLM"/>
    </source>
</evidence>
<organism evidence="1 2">
    <name type="scientific">Flavilitoribacter nigricans (strain ATCC 23147 / DSM 23189 / NBRC 102662 / NCIMB 1420 / SS-2)</name>
    <name type="common">Lewinella nigricans</name>
    <dbReference type="NCBI Taxonomy" id="1122177"/>
    <lineage>
        <taxon>Bacteria</taxon>
        <taxon>Pseudomonadati</taxon>
        <taxon>Bacteroidota</taxon>
        <taxon>Saprospiria</taxon>
        <taxon>Saprospirales</taxon>
        <taxon>Lewinellaceae</taxon>
        <taxon>Flavilitoribacter</taxon>
    </lineage>
</organism>
<dbReference type="Pfam" id="PF07609">
    <property type="entry name" value="DUF1572"/>
    <property type="match status" value="1"/>
</dbReference>
<dbReference type="Proteomes" id="UP000223913">
    <property type="component" value="Unassembled WGS sequence"/>
</dbReference>
<dbReference type="InterPro" id="IPR034660">
    <property type="entry name" value="DinB/YfiT-like"/>
</dbReference>
<reference evidence="1 2" key="1">
    <citation type="submission" date="2017-10" db="EMBL/GenBank/DDBJ databases">
        <title>The draft genome sequence of Lewinella nigricans NBRC 102662.</title>
        <authorList>
            <person name="Wang K."/>
        </authorList>
    </citation>
    <scope>NUCLEOTIDE SEQUENCE [LARGE SCALE GENOMIC DNA]</scope>
    <source>
        <strain evidence="1 2">NBRC 102662</strain>
    </source>
</reference>
<sequence length="167" mass="19160">MSAQAITEALVTEVNFRLFEECVPRIKNCLERLPDEKIWWRPNTSSNSIGNLILHLCGNVRQWIISGVGEETDVRRRSEEFDERGPVAREKLLALLDALEPDVRRVLAKVDPEDLMTVKPVQVYEHTVLTMLVHVTEHFSYHTGQIAWITKMLKDEDLGFYAGEDLG</sequence>
<name>A0A2D0N009_FLAN2</name>
<dbReference type="SUPFAM" id="SSF109854">
    <property type="entry name" value="DinB/YfiT-like putative metalloenzymes"/>
    <property type="match status" value="1"/>
</dbReference>
<evidence type="ECO:0000313" key="1">
    <source>
        <dbReference type="EMBL" id="PHN01718.1"/>
    </source>
</evidence>
<dbReference type="AlphaFoldDB" id="A0A2D0N009"/>
<comment type="caution">
    <text evidence="1">The sequence shown here is derived from an EMBL/GenBank/DDBJ whole genome shotgun (WGS) entry which is preliminary data.</text>
</comment>
<protein>
    <recommendedName>
        <fullName evidence="3">DUF1572 domain-containing protein</fullName>
    </recommendedName>
</protein>
<dbReference type="OrthoDB" id="893570at2"/>
<dbReference type="RefSeq" id="WP_099154904.1">
    <property type="nucleotide sequence ID" value="NZ_PDUD01000050.1"/>
</dbReference>
<dbReference type="Gene3D" id="1.20.120.450">
    <property type="entry name" value="dinb family like domain"/>
    <property type="match status" value="1"/>
</dbReference>
<dbReference type="EMBL" id="PDUD01000050">
    <property type="protein sequence ID" value="PHN01718.1"/>
    <property type="molecule type" value="Genomic_DNA"/>
</dbReference>
<gene>
    <name evidence="1" type="ORF">CRP01_35825</name>
</gene>